<evidence type="ECO:0000313" key="2">
    <source>
        <dbReference type="EMBL" id="QPS32455.1"/>
    </source>
</evidence>
<dbReference type="KEGG" id="bcau:I6G59_10510"/>
<evidence type="ECO:0000313" key="5">
    <source>
        <dbReference type="Proteomes" id="UP000386281"/>
    </source>
</evidence>
<dbReference type="Pfam" id="PF11662">
    <property type="entry name" value="DUF3263"/>
    <property type="match status" value="1"/>
</dbReference>
<dbReference type="AlphaFoldDB" id="A0A269ZES3"/>
<proteinExistence type="predicted"/>
<reference evidence="1 4" key="1">
    <citation type="submission" date="2017-04" db="EMBL/GenBank/DDBJ databases">
        <title>Kefir bacterial isolates.</title>
        <authorList>
            <person name="Kim Y."/>
            <person name="Blasche S."/>
            <person name="Patil K.R."/>
        </authorList>
    </citation>
    <scope>NUCLEOTIDE SEQUENCE [LARGE SCALE GENOMIC DNA]</scope>
    <source>
        <strain evidence="1 4">OG2</strain>
    </source>
</reference>
<name>A0A269ZES3_9MICO</name>
<dbReference type="EMBL" id="CP065682">
    <property type="protein sequence ID" value="QPS32455.1"/>
    <property type="molecule type" value="Genomic_DNA"/>
</dbReference>
<evidence type="ECO:0000313" key="3">
    <source>
        <dbReference type="EMBL" id="VEW11657.1"/>
    </source>
</evidence>
<dbReference type="RefSeq" id="WP_095375740.1">
    <property type="nucleotide sequence ID" value="NZ_CAACXN010000014.1"/>
</dbReference>
<accession>A0A269ZES3</accession>
<organism evidence="1 4">
    <name type="scientific">Brevibacterium casei</name>
    <dbReference type="NCBI Taxonomy" id="33889"/>
    <lineage>
        <taxon>Bacteria</taxon>
        <taxon>Bacillati</taxon>
        <taxon>Actinomycetota</taxon>
        <taxon>Actinomycetes</taxon>
        <taxon>Micrococcales</taxon>
        <taxon>Brevibacteriaceae</taxon>
        <taxon>Brevibacterium</taxon>
    </lineage>
</organism>
<dbReference type="InterPro" id="IPR021678">
    <property type="entry name" value="DUF3263"/>
</dbReference>
<evidence type="ECO:0000313" key="4">
    <source>
        <dbReference type="Proteomes" id="UP000216867"/>
    </source>
</evidence>
<gene>
    <name evidence="1" type="ORF">B8X04_05995</name>
    <name evidence="2" type="ORF">I6G59_10510</name>
    <name evidence="3" type="ORF">NCTC12391_00824</name>
</gene>
<evidence type="ECO:0000313" key="6">
    <source>
        <dbReference type="Proteomes" id="UP000594979"/>
    </source>
</evidence>
<dbReference type="GeneID" id="99772443"/>
<dbReference type="EMBL" id="NCWY01000004">
    <property type="protein sequence ID" value="PAK96303.1"/>
    <property type="molecule type" value="Genomic_DNA"/>
</dbReference>
<dbReference type="Proteomes" id="UP000594979">
    <property type="component" value="Chromosome"/>
</dbReference>
<reference evidence="2 6" key="3">
    <citation type="submission" date="2020-12" db="EMBL/GenBank/DDBJ databases">
        <title>FDA dAtabase for Regulatory Grade micrObial Sequences (FDA-ARGOS): Supporting development and validation of Infectious Disease Dx tests.</title>
        <authorList>
            <person name="Sproer C."/>
            <person name="Gronow S."/>
            <person name="Severitt S."/>
            <person name="Schroder I."/>
            <person name="Tallon L."/>
            <person name="Sadzewicz L."/>
            <person name="Zhao X."/>
            <person name="Boylan J."/>
            <person name="Ott S."/>
            <person name="Bowen H."/>
            <person name="Vavikolanu K."/>
            <person name="Mehta A."/>
            <person name="Aluvathingal J."/>
            <person name="Nadendla S."/>
            <person name="Lowell S."/>
            <person name="Myers T."/>
            <person name="Yan Y."/>
            <person name="Sichtig H."/>
        </authorList>
    </citation>
    <scope>NUCLEOTIDE SEQUENCE [LARGE SCALE GENOMIC DNA]</scope>
    <source>
        <strain evidence="2 6">FDAARGOS_902</strain>
    </source>
</reference>
<protein>
    <submittedName>
        <fullName evidence="2">DUF3263 domain-containing protein</fullName>
    </submittedName>
    <submittedName>
        <fullName evidence="3">Protein of uncharacterized function (DUF3263)</fullName>
    </submittedName>
</protein>
<reference evidence="3 5" key="2">
    <citation type="submission" date="2019-02" db="EMBL/GenBank/DDBJ databases">
        <authorList>
            <consortium name="Pathogen Informatics"/>
        </authorList>
    </citation>
    <scope>NUCLEOTIDE SEQUENCE [LARGE SCALE GENOMIC DNA]</scope>
    <source>
        <strain evidence="3 5">3012STDY7078520</strain>
    </source>
</reference>
<sequence length="89" mass="10387">MVPGTVNELSAHDRMILDFERSQPSTAARLRLCQHIDLPVERYPAVLEGLADTDAAYCYAPAVVDRIRRLRAERFAFERQKRRWRSFLP</sequence>
<dbReference type="Proteomes" id="UP000386281">
    <property type="component" value="Unassembled WGS sequence"/>
</dbReference>
<dbReference type="Proteomes" id="UP000216867">
    <property type="component" value="Unassembled WGS sequence"/>
</dbReference>
<dbReference type="EMBL" id="CAACXN010000014">
    <property type="protein sequence ID" value="VEW11657.1"/>
    <property type="molecule type" value="Genomic_DNA"/>
</dbReference>
<evidence type="ECO:0000313" key="1">
    <source>
        <dbReference type="EMBL" id="PAK96303.1"/>
    </source>
</evidence>